<dbReference type="FunFam" id="2.60.120.650:FF:000033">
    <property type="entry name" value="Transcription factor jumonji (JmjC) domain-containing protein"/>
    <property type="match status" value="1"/>
</dbReference>
<comment type="subcellular location">
    <subcellularLocation>
        <location evidence="1">Nucleus</location>
    </subcellularLocation>
</comment>
<dbReference type="GO" id="GO:0032259">
    <property type="term" value="P:methylation"/>
    <property type="evidence" value="ECO:0007669"/>
    <property type="project" value="UniProtKB-KW"/>
</dbReference>
<dbReference type="InterPro" id="IPR018866">
    <property type="entry name" value="Znf-4CXXC_R1"/>
</dbReference>
<comment type="caution">
    <text evidence="11">The sequence shown here is derived from an EMBL/GenBank/DDBJ whole genome shotgun (WGS) entry which is preliminary data.</text>
</comment>
<dbReference type="GO" id="GO:0003712">
    <property type="term" value="F:transcription coregulator activity"/>
    <property type="evidence" value="ECO:0007669"/>
    <property type="project" value="TreeGrafter"/>
</dbReference>
<dbReference type="GO" id="GO:0000785">
    <property type="term" value="C:chromatin"/>
    <property type="evidence" value="ECO:0007669"/>
    <property type="project" value="TreeGrafter"/>
</dbReference>
<evidence type="ECO:0000256" key="6">
    <source>
        <dbReference type="ARBA" id="ARBA00023242"/>
    </source>
</evidence>
<evidence type="ECO:0000313" key="11">
    <source>
        <dbReference type="EMBL" id="GFP84358.1"/>
    </source>
</evidence>
<evidence type="ECO:0000256" key="1">
    <source>
        <dbReference type="ARBA" id="ARBA00004123"/>
    </source>
</evidence>
<proteinExistence type="inferred from homology"/>
<evidence type="ECO:0000256" key="5">
    <source>
        <dbReference type="ARBA" id="ARBA00023163"/>
    </source>
</evidence>
<sequence length="886" mass="100597">MDKRAKKSVYIGSVSCVEKRKGKKKKVDEMPKMEGDENDEPKSDDSSQDNIHNLRKRKSSEMPAGGGRVSKYISDDPNDPFQMCHQCMKSDRKVVRCNQCPKKRYCFQCISTWYPELSNEDIAEACPYCRNKCNCKACLRGANLPKSEYSGDPVNKSERIQSLKYLIRFLLPVVDQFSHEQMLEKAMEAKICGSSDVKIEKINYSPDERMYCDNCRTSIVDFHRSCPECSYDLCVSCCREIREGCLRGCGMVVGFPYIDRGKNYSHGQKPYEDSDKKANSSSHSQSNSTNEQVPLPEWKAMESGEIPCPQKERGGCGRGKLELKCIFDESWVSELKEKAEKLVVACEPAEASRSSIQCPCLEFNEGIHVKDGQLRKGSYRSSSGDNYLYCPLASDIKPVELEHFQRHWIMGEPIVVRDVLKLTSGLSWDPMVMWRAVRKVLIKRGTSDLMVTAVNCLDSCEDDINIHQFFKGYTEGRIHDTSWPAMLKLKDWPPSTLFNNRLPRHNAEFINALPYKEYTDPHSGILNLAAKLPTEMLKPDLGPKTYVAYGYPQELGRGDSVTKLHCDISDAVNVLMHTADVSPTKYNLTKIKKLMKQQAEQDQEELFCMVNADDKEIGIAMQEPNGFTAPVEVFPAATKDGFEHSHSSGGQSTTADTMVTDNEPRVEDTDPLPSGADKDLLQKNLKESNVASGLPSENEDDMSEKLSTEMPAHPIREGEISKKINILEGEDKLDGSAVWDIFRRQDVPKLVEYLRKHHREFRHIYSCPVEQVIHPIHDQSFYLTSYHKAKLKEEFGIEPWTFVQKLGEAVFIPAGCPHQVRNLKSCIKVALDFVSPENLGECIRLTEEFRMLPQNHRAKEDKLEEALSLVKCFVTELDTRPCKSMR</sequence>
<dbReference type="PROSITE" id="PS50089">
    <property type="entry name" value="ZF_RING_2"/>
    <property type="match status" value="1"/>
</dbReference>
<dbReference type="GO" id="GO:0008168">
    <property type="term" value="F:methyltransferase activity"/>
    <property type="evidence" value="ECO:0007669"/>
    <property type="project" value="UniProtKB-KW"/>
</dbReference>
<dbReference type="Pfam" id="PF10497">
    <property type="entry name" value="zf-4CXXC_R1"/>
    <property type="match status" value="1"/>
</dbReference>
<feature type="compositionally biased region" description="Low complexity" evidence="8">
    <location>
        <begin position="279"/>
        <end position="290"/>
    </location>
</feature>
<dbReference type="PANTHER" id="PTHR12549">
    <property type="entry name" value="JMJC DOMAIN-CONTAINING HISTONE DEMETHYLATION PROTEIN"/>
    <property type="match status" value="1"/>
</dbReference>
<feature type="domain" description="RING-type" evidence="9">
    <location>
        <begin position="84"/>
        <end position="130"/>
    </location>
</feature>
<name>A0A830BGW8_9LAMI</name>
<dbReference type="AlphaFoldDB" id="A0A830BGW8"/>
<dbReference type="InterPro" id="IPR001841">
    <property type="entry name" value="Znf_RING"/>
</dbReference>
<dbReference type="OrthoDB" id="1667110at2759"/>
<keyword evidence="11" id="KW-0808">Transferase</keyword>
<accession>A0A830BGW8</accession>
<keyword evidence="5" id="KW-0804">Transcription</keyword>
<dbReference type="GO" id="GO:0032454">
    <property type="term" value="F:histone H3K9 demethylase activity"/>
    <property type="evidence" value="ECO:0007669"/>
    <property type="project" value="InterPro"/>
</dbReference>
<evidence type="ECO:0000259" key="10">
    <source>
        <dbReference type="PROSITE" id="PS51184"/>
    </source>
</evidence>
<dbReference type="SMART" id="SM00558">
    <property type="entry name" value="JmjC"/>
    <property type="match status" value="1"/>
</dbReference>
<dbReference type="GO" id="GO:0000118">
    <property type="term" value="C:histone deacetylase complex"/>
    <property type="evidence" value="ECO:0007669"/>
    <property type="project" value="TreeGrafter"/>
</dbReference>
<dbReference type="PROSITE" id="PS51184">
    <property type="entry name" value="JMJC"/>
    <property type="match status" value="1"/>
</dbReference>
<evidence type="ECO:0000256" key="7">
    <source>
        <dbReference type="PROSITE-ProRule" id="PRU00175"/>
    </source>
</evidence>
<keyword evidence="7" id="KW-0863">Zinc-finger</keyword>
<keyword evidence="6" id="KW-0539">Nucleus</keyword>
<dbReference type="InterPro" id="IPR045109">
    <property type="entry name" value="LSDs-like"/>
</dbReference>
<dbReference type="GO" id="GO:0031490">
    <property type="term" value="F:chromatin DNA binding"/>
    <property type="evidence" value="ECO:0007669"/>
    <property type="project" value="TreeGrafter"/>
</dbReference>
<keyword evidence="11" id="KW-0489">Methyltransferase</keyword>
<feature type="compositionally biased region" description="Basic and acidic residues" evidence="8">
    <location>
        <begin position="269"/>
        <end position="278"/>
    </location>
</feature>
<evidence type="ECO:0000313" key="12">
    <source>
        <dbReference type="Proteomes" id="UP000653305"/>
    </source>
</evidence>
<dbReference type="GO" id="GO:0008270">
    <property type="term" value="F:zinc ion binding"/>
    <property type="evidence" value="ECO:0007669"/>
    <property type="project" value="UniProtKB-KW"/>
</dbReference>
<dbReference type="PANTHER" id="PTHR12549:SF36">
    <property type="entry name" value="LYSINE-SPECIFIC DEMETHYLASE JMJ25-LIKE"/>
    <property type="match status" value="1"/>
</dbReference>
<keyword evidence="4" id="KW-0805">Transcription regulation</keyword>
<comment type="similarity">
    <text evidence="2">Belongs to the JARID1 histone demethylase family.</text>
</comment>
<reference evidence="11" key="1">
    <citation type="submission" date="2020-07" db="EMBL/GenBank/DDBJ databases">
        <title>Ethylene signaling mediates host invasion by parasitic plants.</title>
        <authorList>
            <person name="Yoshida S."/>
        </authorList>
    </citation>
    <scope>NUCLEOTIDE SEQUENCE</scope>
    <source>
        <strain evidence="11">Okayama</strain>
    </source>
</reference>
<protein>
    <submittedName>
        <fullName evidence="11">Lysine-specific demethylase jmj25</fullName>
    </submittedName>
</protein>
<organism evidence="11 12">
    <name type="scientific">Phtheirospermum japonicum</name>
    <dbReference type="NCBI Taxonomy" id="374723"/>
    <lineage>
        <taxon>Eukaryota</taxon>
        <taxon>Viridiplantae</taxon>
        <taxon>Streptophyta</taxon>
        <taxon>Embryophyta</taxon>
        <taxon>Tracheophyta</taxon>
        <taxon>Spermatophyta</taxon>
        <taxon>Magnoliopsida</taxon>
        <taxon>eudicotyledons</taxon>
        <taxon>Gunneridae</taxon>
        <taxon>Pentapetalae</taxon>
        <taxon>asterids</taxon>
        <taxon>lamiids</taxon>
        <taxon>Lamiales</taxon>
        <taxon>Orobanchaceae</taxon>
        <taxon>Orobanchaceae incertae sedis</taxon>
        <taxon>Phtheirospermum</taxon>
    </lineage>
</organism>
<feature type="region of interest" description="Disordered" evidence="8">
    <location>
        <begin position="266"/>
        <end position="296"/>
    </location>
</feature>
<dbReference type="Proteomes" id="UP000653305">
    <property type="component" value="Unassembled WGS sequence"/>
</dbReference>
<keyword evidence="7" id="KW-0862">Zinc</keyword>
<feature type="region of interest" description="Disordered" evidence="8">
    <location>
        <begin position="640"/>
        <end position="678"/>
    </location>
</feature>
<gene>
    <name evidence="11" type="ORF">PHJA_000579500</name>
</gene>
<dbReference type="SUPFAM" id="SSF51197">
    <property type="entry name" value="Clavaminate synthase-like"/>
    <property type="match status" value="1"/>
</dbReference>
<evidence type="ECO:0000256" key="4">
    <source>
        <dbReference type="ARBA" id="ARBA00023015"/>
    </source>
</evidence>
<feature type="compositionally biased region" description="Basic and acidic residues" evidence="8">
    <location>
        <begin position="26"/>
        <end position="45"/>
    </location>
</feature>
<keyword evidence="3" id="KW-0479">Metal-binding</keyword>
<dbReference type="GO" id="GO:0006357">
    <property type="term" value="P:regulation of transcription by RNA polymerase II"/>
    <property type="evidence" value="ECO:0007669"/>
    <property type="project" value="TreeGrafter"/>
</dbReference>
<evidence type="ECO:0000256" key="3">
    <source>
        <dbReference type="ARBA" id="ARBA00022723"/>
    </source>
</evidence>
<dbReference type="Gene3D" id="2.60.120.650">
    <property type="entry name" value="Cupin"/>
    <property type="match status" value="2"/>
</dbReference>
<evidence type="ECO:0000256" key="2">
    <source>
        <dbReference type="ARBA" id="ARBA00006801"/>
    </source>
</evidence>
<keyword evidence="12" id="KW-1185">Reference proteome</keyword>
<feature type="domain" description="JmjC" evidence="10">
    <location>
        <begin position="521"/>
        <end position="850"/>
    </location>
</feature>
<dbReference type="InterPro" id="IPR003347">
    <property type="entry name" value="JmjC_dom"/>
</dbReference>
<evidence type="ECO:0000256" key="8">
    <source>
        <dbReference type="SAM" id="MobiDB-lite"/>
    </source>
</evidence>
<feature type="compositionally biased region" description="Polar residues" evidence="8">
    <location>
        <begin position="647"/>
        <end position="660"/>
    </location>
</feature>
<dbReference type="EMBL" id="BMAC01000082">
    <property type="protein sequence ID" value="GFP84358.1"/>
    <property type="molecule type" value="Genomic_DNA"/>
</dbReference>
<dbReference type="Pfam" id="PF02373">
    <property type="entry name" value="JmjC"/>
    <property type="match status" value="1"/>
</dbReference>
<evidence type="ECO:0000259" key="9">
    <source>
        <dbReference type="PROSITE" id="PS50089"/>
    </source>
</evidence>
<feature type="region of interest" description="Disordered" evidence="8">
    <location>
        <begin position="18"/>
        <end position="74"/>
    </location>
</feature>